<dbReference type="EMBL" id="QYSE01000002">
    <property type="protein sequence ID" value="RJF35523.1"/>
    <property type="molecule type" value="Genomic_DNA"/>
</dbReference>
<dbReference type="Proteomes" id="UP000265938">
    <property type="component" value="Unassembled WGS sequence"/>
</dbReference>
<keyword evidence="3 6" id="KW-0732">Signal</keyword>
<name>A0A3A3EQC8_9GAMM</name>
<dbReference type="RefSeq" id="WP_119853011.1">
    <property type="nucleotide sequence ID" value="NZ_QYSE01000002.1"/>
</dbReference>
<dbReference type="Pfam" id="PF06629">
    <property type="entry name" value="MipA"/>
    <property type="match status" value="1"/>
</dbReference>
<feature type="chain" id="PRO_5017452443" evidence="6">
    <location>
        <begin position="20"/>
        <end position="276"/>
    </location>
</feature>
<feature type="signal peptide" evidence="6">
    <location>
        <begin position="1"/>
        <end position="19"/>
    </location>
</feature>
<proteinExistence type="inferred from homology"/>
<keyword evidence="5" id="KW-0998">Cell outer membrane</keyword>
<evidence type="ECO:0000256" key="2">
    <source>
        <dbReference type="ARBA" id="ARBA00005722"/>
    </source>
</evidence>
<keyword evidence="4" id="KW-0472">Membrane</keyword>
<evidence type="ECO:0000256" key="3">
    <source>
        <dbReference type="ARBA" id="ARBA00022729"/>
    </source>
</evidence>
<evidence type="ECO:0000256" key="1">
    <source>
        <dbReference type="ARBA" id="ARBA00004442"/>
    </source>
</evidence>
<comment type="subcellular location">
    <subcellularLocation>
        <location evidence="1">Cell outer membrane</location>
    </subcellularLocation>
</comment>
<dbReference type="PANTHER" id="PTHR38776:SF1">
    <property type="entry name" value="MLTA-INTERACTING PROTEIN-RELATED"/>
    <property type="match status" value="1"/>
</dbReference>
<dbReference type="PANTHER" id="PTHR38776">
    <property type="entry name" value="MLTA-INTERACTING PROTEIN-RELATED"/>
    <property type="match status" value="1"/>
</dbReference>
<evidence type="ECO:0000256" key="5">
    <source>
        <dbReference type="ARBA" id="ARBA00023237"/>
    </source>
</evidence>
<evidence type="ECO:0000256" key="4">
    <source>
        <dbReference type="ARBA" id="ARBA00023136"/>
    </source>
</evidence>
<comment type="caution">
    <text evidence="7">The sequence shown here is derived from an EMBL/GenBank/DDBJ whole genome shotgun (WGS) entry which is preliminary data.</text>
</comment>
<gene>
    <name evidence="7" type="ORF">D4741_11125</name>
</gene>
<protein>
    <submittedName>
        <fullName evidence="7">MipA/OmpV family protein</fullName>
    </submittedName>
</protein>
<evidence type="ECO:0000313" key="7">
    <source>
        <dbReference type="EMBL" id="RJF35523.1"/>
    </source>
</evidence>
<dbReference type="AlphaFoldDB" id="A0A3A3EQC8"/>
<comment type="similarity">
    <text evidence="2">Belongs to the MipA/OmpV family.</text>
</comment>
<accession>A0A3A3EQC8</accession>
<reference evidence="7 8" key="1">
    <citation type="submission" date="2018-09" db="EMBL/GenBank/DDBJ databases">
        <title>Identification of marine bacteria producing industrial enzymes.</title>
        <authorList>
            <person name="Cheng T.H."/>
            <person name="Saidin J."/>
            <person name="Muhd D.D."/>
            <person name="Isa M.N.M."/>
            <person name="Bakar M.F.A."/>
            <person name="Ismail N."/>
        </authorList>
    </citation>
    <scope>NUCLEOTIDE SEQUENCE [LARGE SCALE GENOMIC DNA]</scope>
    <source>
        <strain evidence="7 8">MNAD 1.6</strain>
    </source>
</reference>
<evidence type="ECO:0000313" key="8">
    <source>
        <dbReference type="Proteomes" id="UP000265938"/>
    </source>
</evidence>
<dbReference type="InterPro" id="IPR010583">
    <property type="entry name" value="MipA"/>
</dbReference>
<dbReference type="GO" id="GO:0009279">
    <property type="term" value="C:cell outer membrane"/>
    <property type="evidence" value="ECO:0007669"/>
    <property type="project" value="UniProtKB-SubCell"/>
</dbReference>
<evidence type="ECO:0000256" key="6">
    <source>
        <dbReference type="SAM" id="SignalP"/>
    </source>
</evidence>
<organism evidence="7 8">
    <name type="scientific">Pseudoalteromonas gelatinilytica</name>
    <dbReference type="NCBI Taxonomy" id="1703256"/>
    <lineage>
        <taxon>Bacteria</taxon>
        <taxon>Pseudomonadati</taxon>
        <taxon>Pseudomonadota</taxon>
        <taxon>Gammaproteobacteria</taxon>
        <taxon>Alteromonadales</taxon>
        <taxon>Pseudoalteromonadaceae</taxon>
        <taxon>Pseudoalteromonas</taxon>
    </lineage>
</organism>
<sequence>MIKRCIISILFILTFNVYAAEDSVEKGTAKMEFGAGLFYADIPHYLGSDESEQYLLPVPYFRYQSDKMAIDRNNFTGFLWQQENLHLDLSANVGLAVDSEDNKAREGMDDLDWVFELGPSLNYYLIGEPNAKQHLYLSLFARKAIATDFSGIDDIGWRYGPSVYYRVPIIEKADSQFSLAFRGNINFASDKYLDYYYGVSDLHSNETRQAYSSRSGFSGADVSIGVHFDTPKYWLGGFVKYHHLANSQQDASPLVKQDYNVSVGFGVAWKFYRRNF</sequence>